<feature type="transmembrane region" description="Helical" evidence="1">
    <location>
        <begin position="70"/>
        <end position="94"/>
    </location>
</feature>
<reference evidence="2 3" key="1">
    <citation type="submission" date="2018-05" db="EMBL/GenBank/DDBJ databases">
        <title>The Hungate 1000. A catalogue of reference genomes from the rumen microbiome.</title>
        <authorList>
            <person name="Kelly W."/>
        </authorList>
    </citation>
    <scope>NUCLEOTIDE SEQUENCE [LARGE SCALE GENOMIC DNA]</scope>
    <source>
        <strain evidence="2 3">SAb67</strain>
    </source>
</reference>
<keyword evidence="1" id="KW-1133">Transmembrane helix</keyword>
<comment type="caution">
    <text evidence="2">The sequence shown here is derived from an EMBL/GenBank/DDBJ whole genome shotgun (WGS) entry which is preliminary data.</text>
</comment>
<accession>A0A315XVA1</accession>
<dbReference type="Proteomes" id="UP000245720">
    <property type="component" value="Unassembled WGS sequence"/>
</dbReference>
<evidence type="ECO:0008006" key="4">
    <source>
        <dbReference type="Google" id="ProtNLM"/>
    </source>
</evidence>
<evidence type="ECO:0000256" key="1">
    <source>
        <dbReference type="SAM" id="Phobius"/>
    </source>
</evidence>
<organism evidence="2 3">
    <name type="scientific">Ruminococcus flavefaciens</name>
    <dbReference type="NCBI Taxonomy" id="1265"/>
    <lineage>
        <taxon>Bacteria</taxon>
        <taxon>Bacillati</taxon>
        <taxon>Bacillota</taxon>
        <taxon>Clostridia</taxon>
        <taxon>Eubacteriales</taxon>
        <taxon>Oscillospiraceae</taxon>
        <taxon>Ruminococcus</taxon>
    </lineage>
</organism>
<keyword evidence="1" id="KW-0812">Transmembrane</keyword>
<keyword evidence="1" id="KW-0472">Membrane</keyword>
<gene>
    <name evidence="2" type="ORF">IE37_03052</name>
</gene>
<name>A0A315XVA1_RUMFL</name>
<dbReference type="EMBL" id="QGDI01000014">
    <property type="protein sequence ID" value="PWJ10414.1"/>
    <property type="molecule type" value="Genomic_DNA"/>
</dbReference>
<proteinExistence type="predicted"/>
<evidence type="ECO:0000313" key="3">
    <source>
        <dbReference type="Proteomes" id="UP000245720"/>
    </source>
</evidence>
<evidence type="ECO:0000313" key="2">
    <source>
        <dbReference type="EMBL" id="PWJ10414.1"/>
    </source>
</evidence>
<dbReference type="AlphaFoldDB" id="A0A315XVA1"/>
<sequence>MKMDKLKYDSFYKFLVSLGVILITLPFAGLIYAANFKVTIIEQEKYEKLSEYSRESLEQKQRLFQLIDRYSAYVVPVFFTFGLIFLIIGGWYWFIMQRELDKQVVADTKLKEVKSQMKQMDASEILKKAVKEAEEEKNTTEIFEESNTDSITEHSVNEKNNTENFYNSERLMRYIEIEKKVYKILVEKYSQSYNVISNVKIGSYGFDAVAVSKNSNEDIIFEIKNYKNLAAFQTSSIYAMLHEKEKYEEMNKCKSRLVYIFVSPQKSIDDFMNYMKRNKHNKERYTVFSENNIEVEYLAEEDL</sequence>
<protein>
    <recommendedName>
        <fullName evidence="4">Restriction endonuclease</fullName>
    </recommendedName>
</protein>